<dbReference type="Proteomes" id="UP000003793">
    <property type="component" value="Unassembled WGS sequence"/>
</dbReference>
<dbReference type="InterPro" id="IPR010998">
    <property type="entry name" value="Integrase_recombinase_N"/>
</dbReference>
<proteinExistence type="predicted"/>
<evidence type="ECO:0000313" key="2">
    <source>
        <dbReference type="EMBL" id="EEG91628.1"/>
    </source>
</evidence>
<evidence type="ECO:0000313" key="3">
    <source>
        <dbReference type="Proteomes" id="UP000003793"/>
    </source>
</evidence>
<dbReference type="EMBL" id="ABVR01000026">
    <property type="protein sequence ID" value="EEG91628.1"/>
    <property type="molecule type" value="Genomic_DNA"/>
</dbReference>
<gene>
    <name evidence="2" type="ORF">COPCOM_00114</name>
</gene>
<sequence length="184" mass="21541">MNDVNGYDSTIKYAIMDIVGAINKIESMKQDRYLAMHPYSITHSADGYYRTYLPADDGKRKQIKKSKREMSRTIDEEYLELFFDELLSEKEVPYRALKALFGYLKGVFDKSIRDGLIESNPCLKIDLPLYKRRCKQAIVKMPEERTFSQSEKNRLINSLNKNEKSVLMMFFHMPLSLPFIPECV</sequence>
<dbReference type="Gene3D" id="1.10.150.130">
    <property type="match status" value="1"/>
</dbReference>
<dbReference type="SUPFAM" id="SSF56349">
    <property type="entry name" value="DNA breaking-rejoining enzymes"/>
    <property type="match status" value="1"/>
</dbReference>
<protein>
    <recommendedName>
        <fullName evidence="4">Phage integrase SAM-like domain-containing protein</fullName>
    </recommendedName>
</protein>
<comment type="caution">
    <text evidence="2">The sequence shown here is derived from an EMBL/GenBank/DDBJ whole genome shotgun (WGS) entry which is preliminary data.</text>
</comment>
<evidence type="ECO:0000256" key="1">
    <source>
        <dbReference type="ARBA" id="ARBA00023125"/>
    </source>
</evidence>
<evidence type="ECO:0008006" key="4">
    <source>
        <dbReference type="Google" id="ProtNLM"/>
    </source>
</evidence>
<dbReference type="AlphaFoldDB" id="C0B4Q3"/>
<dbReference type="InterPro" id="IPR011010">
    <property type="entry name" value="DNA_brk_join_enz"/>
</dbReference>
<dbReference type="GO" id="GO:0003677">
    <property type="term" value="F:DNA binding"/>
    <property type="evidence" value="ECO:0007669"/>
    <property type="project" value="UniProtKB-KW"/>
</dbReference>
<name>C0B4Q3_9FIRM</name>
<keyword evidence="1" id="KW-0238">DNA-binding</keyword>
<accession>C0B4Q3</accession>
<dbReference type="HOGENOM" id="CLU_1465854_0_0_9"/>
<reference evidence="2 3" key="1">
    <citation type="submission" date="2009-02" db="EMBL/GenBank/DDBJ databases">
        <authorList>
            <person name="Fulton L."/>
            <person name="Clifton S."/>
            <person name="Fulton B."/>
            <person name="Xu J."/>
            <person name="Minx P."/>
            <person name="Pepin K.H."/>
            <person name="Johnson M."/>
            <person name="Bhonagiri V."/>
            <person name="Nash W.E."/>
            <person name="Mardis E.R."/>
            <person name="Wilson R.K."/>
        </authorList>
    </citation>
    <scope>NUCLEOTIDE SEQUENCE [LARGE SCALE GENOMIC DNA]</scope>
    <source>
        <strain evidence="2 3">ATCC 27758</strain>
    </source>
</reference>
<organism evidence="2 3">
    <name type="scientific">Coprococcus comes ATCC 27758</name>
    <dbReference type="NCBI Taxonomy" id="470146"/>
    <lineage>
        <taxon>Bacteria</taxon>
        <taxon>Bacillati</taxon>
        <taxon>Bacillota</taxon>
        <taxon>Clostridia</taxon>
        <taxon>Lachnospirales</taxon>
        <taxon>Lachnospiraceae</taxon>
        <taxon>Coprococcus</taxon>
    </lineage>
</organism>
<reference evidence="2 3" key="2">
    <citation type="submission" date="2009-03" db="EMBL/GenBank/DDBJ databases">
        <title>Draft genome sequence of Coprococcus comes (ATCC 27758).</title>
        <authorList>
            <person name="Sudarsanam P."/>
            <person name="Ley R."/>
            <person name="Guruge J."/>
            <person name="Turnbaugh P.J."/>
            <person name="Mahowald M."/>
            <person name="Liep D."/>
            <person name="Gordon J."/>
        </authorList>
    </citation>
    <scope>NUCLEOTIDE SEQUENCE [LARGE SCALE GENOMIC DNA]</scope>
    <source>
        <strain evidence="2 3">ATCC 27758</strain>
    </source>
</reference>